<dbReference type="EMBL" id="CP009359">
    <property type="protein sequence ID" value="AIW17534.1"/>
    <property type="molecule type" value="Genomic_DNA"/>
</dbReference>
<evidence type="ECO:0000313" key="4">
    <source>
        <dbReference type="Proteomes" id="UP000003836"/>
    </source>
</evidence>
<gene>
    <name evidence="2" type="ORF">IX91_26105</name>
    <name evidence="3" type="ORF">VITU9109_02777</name>
</gene>
<dbReference type="GeneID" id="23448201"/>
<feature type="transmembrane region" description="Helical" evidence="1">
    <location>
        <begin position="6"/>
        <end position="25"/>
    </location>
</feature>
<dbReference type="AlphaFoldDB" id="F9T6Q8"/>
<keyword evidence="4" id="KW-1185">Reference proteome</keyword>
<dbReference type="HOGENOM" id="CLU_2792978_0_0_6"/>
<evidence type="ECO:0000313" key="3">
    <source>
        <dbReference type="EMBL" id="EGU54463.1"/>
    </source>
</evidence>
<keyword evidence="2" id="KW-0614">Plasmid</keyword>
<name>F9T6Q8_9VIBR</name>
<evidence type="ECO:0000313" key="5">
    <source>
        <dbReference type="Proteomes" id="UP000030071"/>
    </source>
</evidence>
<feature type="transmembrane region" description="Helical" evidence="1">
    <location>
        <begin position="37"/>
        <end position="56"/>
    </location>
</feature>
<accession>F9T6Q8</accession>
<keyword evidence="1" id="KW-0472">Membrane</keyword>
<dbReference type="KEGG" id="vtu:IX91_26105"/>
<organism evidence="2 5">
    <name type="scientific">Vibrio tubiashii ATCC 19109</name>
    <dbReference type="NCBI Taxonomy" id="1051646"/>
    <lineage>
        <taxon>Bacteria</taxon>
        <taxon>Pseudomonadati</taxon>
        <taxon>Pseudomonadota</taxon>
        <taxon>Gammaproteobacteria</taxon>
        <taxon>Vibrionales</taxon>
        <taxon>Vibrionaceae</taxon>
        <taxon>Vibrio</taxon>
        <taxon>Vibrio oreintalis group</taxon>
    </lineage>
</organism>
<dbReference type="PATRIC" id="fig|1051646.9.peg.5092"/>
<dbReference type="Proteomes" id="UP000030071">
    <property type="component" value="Plasmid p48"/>
</dbReference>
<keyword evidence="1" id="KW-1133">Transmembrane helix</keyword>
<reference evidence="2 5" key="3">
    <citation type="submission" date="2014-08" db="EMBL/GenBank/DDBJ databases">
        <title>First Complete Genome Sequence of the Shellfish Pathogen Vibrio tubiashii.</title>
        <authorList>
            <person name="Richards G.P."/>
            <person name="Needleman D.S."/>
            <person name="Watson M.A."/>
            <person name="Bono J.L."/>
        </authorList>
    </citation>
    <scope>NUCLEOTIDE SEQUENCE [LARGE SCALE GENOMIC DNA]</scope>
    <source>
        <strain evidence="2 5">ATCC 19109</strain>
        <plasmid evidence="2">p48</plasmid>
        <plasmid evidence="5">Plasmid p48</plasmid>
    </source>
</reference>
<dbReference type="Proteomes" id="UP000003836">
    <property type="component" value="Unassembled WGS sequence"/>
</dbReference>
<keyword evidence="1" id="KW-0812">Transmembrane</keyword>
<evidence type="ECO:0000313" key="2">
    <source>
        <dbReference type="EMBL" id="AIW17534.1"/>
    </source>
</evidence>
<evidence type="ECO:0000256" key="1">
    <source>
        <dbReference type="SAM" id="Phobius"/>
    </source>
</evidence>
<protein>
    <submittedName>
        <fullName evidence="2">Uncharacterized protein</fullName>
    </submittedName>
</protein>
<dbReference type="RefSeq" id="WP_004745271.1">
    <property type="nucleotide sequence ID" value="NZ_AFWI01000154.1"/>
</dbReference>
<proteinExistence type="predicted"/>
<dbReference type="EMBL" id="AFWI01000154">
    <property type="protein sequence ID" value="EGU54463.1"/>
    <property type="molecule type" value="Genomic_DNA"/>
</dbReference>
<geneLocation type="plasmid" evidence="2 5">
    <name>p48</name>
</geneLocation>
<reference evidence="3 4" key="2">
    <citation type="journal article" date="2012" name="Int. J. Syst. Evol. Microbiol.">
        <title>Vibrio caribbeanicus sp. nov., isolated from the marine sponge Scleritoderma cyanea.</title>
        <authorList>
            <person name="Hoffmann M."/>
            <person name="Monday S.R."/>
            <person name="Allard M.W."/>
            <person name="Strain E.A."/>
            <person name="Whittaker P."/>
            <person name="Naum M."/>
            <person name="McCarthy P.J."/>
            <person name="Lopez J.V."/>
            <person name="Fischer M."/>
            <person name="Brown E.W."/>
        </authorList>
    </citation>
    <scope>NUCLEOTIDE SEQUENCE [LARGE SCALE GENOMIC DNA]</scope>
    <source>
        <strain evidence="3 4">ATCC 19109</strain>
    </source>
</reference>
<sequence length="68" mass="7680">MDWTTYLKLASLAVVFGLSVFVLYGQFKSQNEFEPMALIYSLIVNVFAFSFAAYLITNTFIGDAIRVI</sequence>
<reference evidence="3" key="1">
    <citation type="submission" date="2011-08" db="EMBL/GenBank/DDBJ databases">
        <authorList>
            <person name="Hoffman M."/>
            <person name="Strain E.A."/>
            <person name="Brown E."/>
            <person name="Allard M.W."/>
        </authorList>
    </citation>
    <scope>NUCLEOTIDE SEQUENCE</scope>
    <source>
        <strain evidence="3">ATCC 19109</strain>
    </source>
</reference>